<feature type="transmembrane region" description="Helical" evidence="7">
    <location>
        <begin position="21"/>
        <end position="42"/>
    </location>
</feature>
<name>A0A165JD33_XYLHT</name>
<dbReference type="RefSeq" id="XP_018191630.1">
    <property type="nucleotide sequence ID" value="XM_018331445.1"/>
</dbReference>
<evidence type="ECO:0000313" key="10">
    <source>
        <dbReference type="Proteomes" id="UP000076632"/>
    </source>
</evidence>
<keyword evidence="5 7" id="KW-0472">Membrane</keyword>
<evidence type="ECO:0000256" key="4">
    <source>
        <dbReference type="ARBA" id="ARBA00022989"/>
    </source>
</evidence>
<dbReference type="InterPro" id="IPR000326">
    <property type="entry name" value="PAP2/HPO"/>
</dbReference>
<evidence type="ECO:0000259" key="8">
    <source>
        <dbReference type="SMART" id="SM00014"/>
    </source>
</evidence>
<feature type="transmembrane region" description="Helical" evidence="7">
    <location>
        <begin position="126"/>
        <end position="147"/>
    </location>
</feature>
<dbReference type="OrthoDB" id="8907274at2759"/>
<evidence type="ECO:0000313" key="9">
    <source>
        <dbReference type="EMBL" id="KZF26075.1"/>
    </source>
</evidence>
<dbReference type="Gene3D" id="1.20.144.10">
    <property type="entry name" value="Phosphatidic acid phosphatase type 2/haloperoxidase"/>
    <property type="match status" value="1"/>
</dbReference>
<protein>
    <submittedName>
        <fullName evidence="9">PAP2-domain-containing protein</fullName>
    </submittedName>
</protein>
<gene>
    <name evidence="9" type="ORF">L228DRAFT_242477</name>
</gene>
<evidence type="ECO:0000256" key="1">
    <source>
        <dbReference type="ARBA" id="ARBA00004141"/>
    </source>
</evidence>
<feature type="compositionally biased region" description="Polar residues" evidence="6">
    <location>
        <begin position="381"/>
        <end position="399"/>
    </location>
</feature>
<dbReference type="SUPFAM" id="SSF48317">
    <property type="entry name" value="Acid phosphatase/Vanadium-dependent haloperoxidase"/>
    <property type="match status" value="1"/>
</dbReference>
<feature type="compositionally biased region" description="Polar residues" evidence="6">
    <location>
        <begin position="338"/>
        <end position="359"/>
    </location>
</feature>
<feature type="transmembrane region" description="Helical" evidence="7">
    <location>
        <begin position="71"/>
        <end position="93"/>
    </location>
</feature>
<dbReference type="OMA" id="TIDICTQ"/>
<dbReference type="Pfam" id="PF01569">
    <property type="entry name" value="PAP2"/>
    <property type="match status" value="1"/>
</dbReference>
<keyword evidence="4 7" id="KW-1133">Transmembrane helix</keyword>
<feature type="region of interest" description="Disordered" evidence="6">
    <location>
        <begin position="441"/>
        <end position="559"/>
    </location>
</feature>
<feature type="domain" description="Phosphatidic acid phosphatase type 2/haloperoxidase" evidence="8">
    <location>
        <begin position="128"/>
        <end position="274"/>
    </location>
</feature>
<comment type="subcellular location">
    <subcellularLocation>
        <location evidence="1">Membrane</location>
        <topology evidence="1">Multi-pass membrane protein</topology>
    </subcellularLocation>
</comment>
<dbReference type="GO" id="GO:0016020">
    <property type="term" value="C:membrane"/>
    <property type="evidence" value="ECO:0007669"/>
    <property type="project" value="UniProtKB-SubCell"/>
</dbReference>
<dbReference type="SMART" id="SM00014">
    <property type="entry name" value="acidPPc"/>
    <property type="match status" value="1"/>
</dbReference>
<dbReference type="GO" id="GO:0006644">
    <property type="term" value="P:phospholipid metabolic process"/>
    <property type="evidence" value="ECO:0007669"/>
    <property type="project" value="InterPro"/>
</dbReference>
<dbReference type="CDD" id="cd03390">
    <property type="entry name" value="PAP2_containing_1_like"/>
    <property type="match status" value="1"/>
</dbReference>
<evidence type="ECO:0000256" key="2">
    <source>
        <dbReference type="ARBA" id="ARBA00008816"/>
    </source>
</evidence>
<evidence type="ECO:0000256" key="7">
    <source>
        <dbReference type="SAM" id="Phobius"/>
    </source>
</evidence>
<evidence type="ECO:0000256" key="5">
    <source>
        <dbReference type="ARBA" id="ARBA00023136"/>
    </source>
</evidence>
<keyword evidence="10" id="KW-1185">Reference proteome</keyword>
<dbReference type="InParanoid" id="A0A165JD33"/>
<reference evidence="9 10" key="1">
    <citation type="journal article" date="2016" name="Fungal Biol.">
        <title>The genome of Xylona heveae provides a window into fungal endophytism.</title>
        <authorList>
            <person name="Gazis R."/>
            <person name="Kuo A."/>
            <person name="Riley R."/>
            <person name="LaButti K."/>
            <person name="Lipzen A."/>
            <person name="Lin J."/>
            <person name="Amirebrahimi M."/>
            <person name="Hesse C.N."/>
            <person name="Spatafora J.W."/>
            <person name="Henrissat B."/>
            <person name="Hainaut M."/>
            <person name="Grigoriev I.V."/>
            <person name="Hibbett D.S."/>
        </authorList>
    </citation>
    <scope>NUCLEOTIDE SEQUENCE [LARGE SCALE GENOMIC DNA]</scope>
    <source>
        <strain evidence="9 10">TC161</strain>
    </source>
</reference>
<comment type="similarity">
    <text evidence="2">Belongs to the PA-phosphatase related phosphoesterase family.</text>
</comment>
<dbReference type="InterPro" id="IPR043216">
    <property type="entry name" value="PAP-like"/>
</dbReference>
<dbReference type="InterPro" id="IPR036938">
    <property type="entry name" value="PAP2/HPO_sf"/>
</dbReference>
<accession>A0A165JD33</accession>
<dbReference type="AlphaFoldDB" id="A0A165JD33"/>
<dbReference type="STRING" id="1328760.A0A165JD33"/>
<sequence length="559" mass="61721">MDNYQLPQKLPFSKKRLPKKVIISYILDYVIIIVFAIAFNILDAVEPYHQHFSLRNYTLQYPYAVHERVPVPLVVLVAIVCPIVIIAIITLVIDGLFSHDKSIAPSNNGKRFLGGKYRFKDRLWEFNCGVLGLLLSEAAAFTITGALKNATGKPRPDLIDRCKPNVQTDPQPFGLSNITICTQTDHAILKDGFRSFPSGHSSSAFAGLFFLSLYLAGKLHVLDNRGEVWKTLIVLIPTLGAALIADSRIMDARHHPFDVITGSLIGIVVAWCAYRQYFPPLKESWRKGRAYPIRSWGREPVQPEDPNFASPPATRYDNVGVEPLRPAVTQPADEERPYTSSTAVPTITSDAPTEQNVFRQQIRDSQRKRNQAQLPAMAQRMPSSNYSQSVIARSNTEYSSVAGGGGTSRRNRFVSDDYSSSEDEEGSTNWEAYEMQQPQNPFAKYNIGSNPYDPRLSQVPEHDDTAYHSQSQAPIPPPHSSSAGAGLGATTVQVSSPPPPRLASPPSVLQAQSTAFSHPHPGPLDEADMADLSQAHHARTSSGDQHSRGVQLVETYAPR</sequence>
<dbReference type="EMBL" id="KV407454">
    <property type="protein sequence ID" value="KZF26075.1"/>
    <property type="molecule type" value="Genomic_DNA"/>
</dbReference>
<dbReference type="GO" id="GO:0008195">
    <property type="term" value="F:phosphatidate phosphatase activity"/>
    <property type="evidence" value="ECO:0007669"/>
    <property type="project" value="TreeGrafter"/>
</dbReference>
<keyword evidence="3 7" id="KW-0812">Transmembrane</keyword>
<dbReference type="PANTHER" id="PTHR10165:SF158">
    <property type="entry name" value="PAP2 DOMAIN PROTEIN (AFU_ORTHOLOGUE AFUA_4G08970)"/>
    <property type="match status" value="1"/>
</dbReference>
<proteinExistence type="inferred from homology"/>
<dbReference type="Proteomes" id="UP000076632">
    <property type="component" value="Unassembled WGS sequence"/>
</dbReference>
<evidence type="ECO:0000256" key="6">
    <source>
        <dbReference type="SAM" id="MobiDB-lite"/>
    </source>
</evidence>
<organism evidence="9 10">
    <name type="scientific">Xylona heveae (strain CBS 132557 / TC161)</name>
    <dbReference type="NCBI Taxonomy" id="1328760"/>
    <lineage>
        <taxon>Eukaryota</taxon>
        <taxon>Fungi</taxon>
        <taxon>Dikarya</taxon>
        <taxon>Ascomycota</taxon>
        <taxon>Pezizomycotina</taxon>
        <taxon>Xylonomycetes</taxon>
        <taxon>Xylonales</taxon>
        <taxon>Xylonaceae</taxon>
        <taxon>Xylona</taxon>
    </lineage>
</organism>
<dbReference type="PANTHER" id="PTHR10165">
    <property type="entry name" value="LIPID PHOSPHATE PHOSPHATASE"/>
    <property type="match status" value="1"/>
</dbReference>
<evidence type="ECO:0000256" key="3">
    <source>
        <dbReference type="ARBA" id="ARBA00022692"/>
    </source>
</evidence>
<dbReference type="GeneID" id="28896582"/>
<dbReference type="GO" id="GO:0046839">
    <property type="term" value="P:phospholipid dephosphorylation"/>
    <property type="evidence" value="ECO:0007669"/>
    <property type="project" value="TreeGrafter"/>
</dbReference>
<feature type="region of interest" description="Disordered" evidence="6">
    <location>
        <begin position="302"/>
        <end position="428"/>
    </location>
</feature>